<keyword evidence="1" id="KW-0472">Membrane</keyword>
<dbReference type="InterPro" id="IPR008928">
    <property type="entry name" value="6-hairpin_glycosidase_sf"/>
</dbReference>
<name>A0A814P765_9BILA</name>
<dbReference type="EMBL" id="CAJNOL010001178">
    <property type="protein sequence ID" value="CAF1305968.1"/>
    <property type="molecule type" value="Genomic_DNA"/>
</dbReference>
<keyword evidence="5" id="KW-1185">Reference proteome</keyword>
<reference evidence="2" key="1">
    <citation type="submission" date="2021-02" db="EMBL/GenBank/DDBJ databases">
        <authorList>
            <person name="Nowell W R."/>
        </authorList>
    </citation>
    <scope>NUCLEOTIDE SEQUENCE</scope>
</reference>
<evidence type="ECO:0000313" key="2">
    <source>
        <dbReference type="EMBL" id="CAF1100824.1"/>
    </source>
</evidence>
<dbReference type="AlphaFoldDB" id="A0A814P765"/>
<dbReference type="SUPFAM" id="SSF48208">
    <property type="entry name" value="Six-hairpin glycosidases"/>
    <property type="match status" value="1"/>
</dbReference>
<evidence type="ECO:0000256" key="1">
    <source>
        <dbReference type="SAM" id="Phobius"/>
    </source>
</evidence>
<sequence>MSSNYYEEKNMFSLFTLLERYRSYYSMFIYRLISILSKLIRIRTKYTRLELIGLIIFISLLLNIFSLHYFFQCSSLTNHEKSLSFISKSKDLNNNPISTIERSRKALEKLKILLNSVMSSNDQPWIWLPTSEYPSVPYQLTSLLNQHIPKPINNHTIVPQSVKNEINRVCQRLNKANQVYGDIWCKLFTKSYADTLATTTTLLDDNTTYIITGDIDLMWLRDSSAQVHQYMMSISNDKDIQRIIEGLIRRQTKFIYSNPYASSFRLTLRPNPPSDDSLEPIHIQKGRNIHVAMHNYELDSLCYHLRLSYTWWKQTKRINPFNQQWLIAVNIIIQIMIIEQHHSQISPYRYTELGNNHQGSPVAYTGMTWTGFRPSDDKTKFGYLIPSNMMATVVLKQSAEMIKEIFPEQVLLLEQIKQLHVDILSGIHTYGVVKHDKYGQIYAYETDGFSQTLLVDDANVPSLLSASYFGFKTPYDPQDQLIISTRNFILSKDNPLFYQGQYAYGIGSHHTEKKYVWPMSIIMEGLTNNSKENLDSVWKRLEISHTGTFSMHESFNVNNPKHFTRHWFAWVNSLFAELILVHLDDLENWLKNRRSD</sequence>
<evidence type="ECO:0000313" key="3">
    <source>
        <dbReference type="EMBL" id="CAF1305968.1"/>
    </source>
</evidence>
<evidence type="ECO:0000313" key="5">
    <source>
        <dbReference type="Proteomes" id="UP000663870"/>
    </source>
</evidence>
<dbReference type="Proteomes" id="UP000663854">
    <property type="component" value="Unassembled WGS sequence"/>
</dbReference>
<dbReference type="PANTHER" id="PTHR31047">
    <property type="entry name" value="MEIOTICALLY UP-REGULATED GENE 157 PROTEIN"/>
    <property type="match status" value="1"/>
</dbReference>
<dbReference type="EMBL" id="CAJNOH010000673">
    <property type="protein sequence ID" value="CAF1100824.1"/>
    <property type="molecule type" value="Genomic_DNA"/>
</dbReference>
<dbReference type="SMART" id="SM01149">
    <property type="entry name" value="DUF1237"/>
    <property type="match status" value="1"/>
</dbReference>
<gene>
    <name evidence="3" type="ORF">JXQ802_LOCUS29754</name>
    <name evidence="2" type="ORF">PYM288_LOCUS19664</name>
</gene>
<accession>A0A814P765</accession>
<comment type="caution">
    <text evidence="2">The sequence shown here is derived from an EMBL/GenBank/DDBJ whole genome shotgun (WGS) entry which is preliminary data.</text>
</comment>
<protein>
    <submittedName>
        <fullName evidence="2">Uncharacterized protein</fullName>
    </submittedName>
</protein>
<dbReference type="PANTHER" id="PTHR31047:SF0">
    <property type="entry name" value="MEIOTICALLY UP-REGULATED GENE 157 PROTEIN"/>
    <property type="match status" value="1"/>
</dbReference>
<keyword evidence="1" id="KW-0812">Transmembrane</keyword>
<feature type="transmembrane region" description="Helical" evidence="1">
    <location>
        <begin position="52"/>
        <end position="71"/>
    </location>
</feature>
<evidence type="ECO:0000313" key="4">
    <source>
        <dbReference type="Proteomes" id="UP000663854"/>
    </source>
</evidence>
<dbReference type="Gene3D" id="1.50.10.10">
    <property type="match status" value="1"/>
</dbReference>
<organism evidence="2 4">
    <name type="scientific">Rotaria sordida</name>
    <dbReference type="NCBI Taxonomy" id="392033"/>
    <lineage>
        <taxon>Eukaryota</taxon>
        <taxon>Metazoa</taxon>
        <taxon>Spiralia</taxon>
        <taxon>Gnathifera</taxon>
        <taxon>Rotifera</taxon>
        <taxon>Eurotatoria</taxon>
        <taxon>Bdelloidea</taxon>
        <taxon>Philodinida</taxon>
        <taxon>Philodinidae</taxon>
        <taxon>Rotaria</taxon>
    </lineage>
</organism>
<dbReference type="Pfam" id="PF06824">
    <property type="entry name" value="Glyco_hydro_125"/>
    <property type="match status" value="1"/>
</dbReference>
<dbReference type="InterPro" id="IPR012341">
    <property type="entry name" value="6hp_glycosidase-like_sf"/>
</dbReference>
<keyword evidence="1" id="KW-1133">Transmembrane helix</keyword>
<dbReference type="InterPro" id="IPR008313">
    <property type="entry name" value="GH125"/>
</dbReference>
<dbReference type="GO" id="GO:0005975">
    <property type="term" value="P:carbohydrate metabolic process"/>
    <property type="evidence" value="ECO:0007669"/>
    <property type="project" value="InterPro"/>
</dbReference>
<proteinExistence type="predicted"/>
<dbReference type="Proteomes" id="UP000663870">
    <property type="component" value="Unassembled WGS sequence"/>
</dbReference>